<sequence length="96" mass="9930">MAALGRLVLVTGLIFLLLNAQETHGAAEEATTGDVAAVQVVPESTGGGPPVSLEETKQQRILPPSGPSENLNFLINHDHENTNMSSAHTAGPVVHG</sequence>
<dbReference type="EMBL" id="BQKI01000007">
    <property type="protein sequence ID" value="GJM97479.1"/>
    <property type="molecule type" value="Genomic_DNA"/>
</dbReference>
<comment type="caution">
    <text evidence="3">The sequence shown here is derived from an EMBL/GenBank/DDBJ whole genome shotgun (WGS) entry which is preliminary data.</text>
</comment>
<name>A0AAV5CHF2_ELECO</name>
<keyword evidence="2" id="KW-0732">Signal</keyword>
<reference evidence="3" key="1">
    <citation type="journal article" date="2018" name="DNA Res.">
        <title>Multiple hybrid de novo genome assembly of finger millet, an orphan allotetraploid crop.</title>
        <authorList>
            <person name="Hatakeyama M."/>
            <person name="Aluri S."/>
            <person name="Balachadran M.T."/>
            <person name="Sivarajan S.R."/>
            <person name="Patrignani A."/>
            <person name="Gruter S."/>
            <person name="Poveda L."/>
            <person name="Shimizu-Inatsugi R."/>
            <person name="Baeten J."/>
            <person name="Francoijs K.J."/>
            <person name="Nataraja K.N."/>
            <person name="Reddy Y.A.N."/>
            <person name="Phadnis S."/>
            <person name="Ravikumar R.L."/>
            <person name="Schlapbach R."/>
            <person name="Sreeman S.M."/>
            <person name="Shimizu K.K."/>
        </authorList>
    </citation>
    <scope>NUCLEOTIDE SEQUENCE</scope>
</reference>
<keyword evidence="4" id="KW-1185">Reference proteome</keyword>
<feature type="chain" id="PRO_5043808823" evidence="2">
    <location>
        <begin position="26"/>
        <end position="96"/>
    </location>
</feature>
<dbReference type="AlphaFoldDB" id="A0AAV5CHF2"/>
<feature type="signal peptide" evidence="2">
    <location>
        <begin position="1"/>
        <end position="25"/>
    </location>
</feature>
<accession>A0AAV5CHF2</accession>
<evidence type="ECO:0000313" key="4">
    <source>
        <dbReference type="Proteomes" id="UP001054889"/>
    </source>
</evidence>
<evidence type="ECO:0000313" key="3">
    <source>
        <dbReference type="EMBL" id="GJM97479.1"/>
    </source>
</evidence>
<protein>
    <submittedName>
        <fullName evidence="3">Uncharacterized protein</fullName>
    </submittedName>
</protein>
<evidence type="ECO:0000256" key="1">
    <source>
        <dbReference type="SAM" id="MobiDB-lite"/>
    </source>
</evidence>
<gene>
    <name evidence="3" type="primary">ga14409</name>
    <name evidence="3" type="ORF">PR202_ga14409</name>
</gene>
<organism evidence="3 4">
    <name type="scientific">Eleusine coracana subsp. coracana</name>
    <dbReference type="NCBI Taxonomy" id="191504"/>
    <lineage>
        <taxon>Eukaryota</taxon>
        <taxon>Viridiplantae</taxon>
        <taxon>Streptophyta</taxon>
        <taxon>Embryophyta</taxon>
        <taxon>Tracheophyta</taxon>
        <taxon>Spermatophyta</taxon>
        <taxon>Magnoliopsida</taxon>
        <taxon>Liliopsida</taxon>
        <taxon>Poales</taxon>
        <taxon>Poaceae</taxon>
        <taxon>PACMAD clade</taxon>
        <taxon>Chloridoideae</taxon>
        <taxon>Cynodonteae</taxon>
        <taxon>Eleusininae</taxon>
        <taxon>Eleusine</taxon>
    </lineage>
</organism>
<dbReference type="Proteomes" id="UP001054889">
    <property type="component" value="Unassembled WGS sequence"/>
</dbReference>
<reference evidence="3" key="2">
    <citation type="submission" date="2021-12" db="EMBL/GenBank/DDBJ databases">
        <title>Resequencing data analysis of finger millet.</title>
        <authorList>
            <person name="Hatakeyama M."/>
            <person name="Aluri S."/>
            <person name="Balachadran M.T."/>
            <person name="Sivarajan S.R."/>
            <person name="Poveda L."/>
            <person name="Shimizu-Inatsugi R."/>
            <person name="Schlapbach R."/>
            <person name="Sreeman S.M."/>
            <person name="Shimizu K.K."/>
        </authorList>
    </citation>
    <scope>NUCLEOTIDE SEQUENCE</scope>
</reference>
<proteinExistence type="predicted"/>
<evidence type="ECO:0000256" key="2">
    <source>
        <dbReference type="SAM" id="SignalP"/>
    </source>
</evidence>
<feature type="region of interest" description="Disordered" evidence="1">
    <location>
        <begin position="41"/>
        <end position="73"/>
    </location>
</feature>